<evidence type="ECO:0000313" key="2">
    <source>
        <dbReference type="Proteomes" id="UP001231189"/>
    </source>
</evidence>
<keyword evidence="2" id="KW-1185">Reference proteome</keyword>
<gene>
    <name evidence="1" type="ORF">QYE76_010825</name>
</gene>
<accession>A0AAD8X294</accession>
<evidence type="ECO:0000313" key="1">
    <source>
        <dbReference type="EMBL" id="KAK1694128.1"/>
    </source>
</evidence>
<dbReference type="AlphaFoldDB" id="A0AAD8X294"/>
<proteinExistence type="predicted"/>
<dbReference type="EMBL" id="JAUUTY010000001">
    <property type="protein sequence ID" value="KAK1694128.1"/>
    <property type="molecule type" value="Genomic_DNA"/>
</dbReference>
<dbReference type="Proteomes" id="UP001231189">
    <property type="component" value="Unassembled WGS sequence"/>
</dbReference>
<organism evidence="1 2">
    <name type="scientific">Lolium multiflorum</name>
    <name type="common">Italian ryegrass</name>
    <name type="synonym">Lolium perenne subsp. multiflorum</name>
    <dbReference type="NCBI Taxonomy" id="4521"/>
    <lineage>
        <taxon>Eukaryota</taxon>
        <taxon>Viridiplantae</taxon>
        <taxon>Streptophyta</taxon>
        <taxon>Embryophyta</taxon>
        <taxon>Tracheophyta</taxon>
        <taxon>Spermatophyta</taxon>
        <taxon>Magnoliopsida</taxon>
        <taxon>Liliopsida</taxon>
        <taxon>Poales</taxon>
        <taxon>Poaceae</taxon>
        <taxon>BOP clade</taxon>
        <taxon>Pooideae</taxon>
        <taxon>Poodae</taxon>
        <taxon>Poeae</taxon>
        <taxon>Poeae Chloroplast Group 2 (Poeae type)</taxon>
        <taxon>Loliodinae</taxon>
        <taxon>Loliinae</taxon>
        <taxon>Lolium</taxon>
    </lineage>
</organism>
<reference evidence="1" key="1">
    <citation type="submission" date="2023-07" db="EMBL/GenBank/DDBJ databases">
        <title>A chromosome-level genome assembly of Lolium multiflorum.</title>
        <authorList>
            <person name="Chen Y."/>
            <person name="Copetti D."/>
            <person name="Kolliker R."/>
            <person name="Studer B."/>
        </authorList>
    </citation>
    <scope>NUCLEOTIDE SEQUENCE</scope>
    <source>
        <strain evidence="1">02402/16</strain>
        <tissue evidence="1">Leaf</tissue>
    </source>
</reference>
<name>A0AAD8X294_LOLMU</name>
<protein>
    <submittedName>
        <fullName evidence="1">Uncharacterized protein</fullName>
    </submittedName>
</protein>
<comment type="caution">
    <text evidence="1">The sequence shown here is derived from an EMBL/GenBank/DDBJ whole genome shotgun (WGS) entry which is preliminary data.</text>
</comment>
<sequence length="147" mass="16391">MSCHVATLLAGGFNSVFYSSSVRVVSGATVAYFVTPVGQSAPPEMLQMLTYLAMKHDANMQCVDTVRAYSFGALYFVEALQEDGKNKKSGKRCQLYLNTQGVKHSSSWSPVYAFSFWWHLRPNSTSIHIPIGLATTMPNIEMRCNYF</sequence>